<reference evidence="2 3" key="1">
    <citation type="journal article" date="2021" name="MBio">
        <title>A New Model Trypanosomatid, Novymonas esmeraldas: Genomic Perception of Its 'Candidatus Pandoraea novymonadis' Endosymbiont.</title>
        <authorList>
            <person name="Zakharova A."/>
            <person name="Saura A."/>
            <person name="Butenko A."/>
            <person name="Podesvova L."/>
            <person name="Warmusova S."/>
            <person name="Kostygov A.Y."/>
            <person name="Nenarokova A."/>
            <person name="Lukes J."/>
            <person name="Opperdoes F.R."/>
            <person name="Yurchenko V."/>
        </authorList>
    </citation>
    <scope>NUCLEOTIDE SEQUENCE [LARGE SCALE GENOMIC DNA]</scope>
    <source>
        <strain evidence="2 3">E262AT.01</strain>
    </source>
</reference>
<sequence>MPSTMTARRLKDNALFRVLAFLDSTGVQPFALDAEVDADGDFLDPGRLFAADTAITGVLTAALDALRANVRRLFADAAEQHALLRVLGTGAPDPGTGASPWIVDAAAAAPAEARTDGRSSVPDSHRASSSLSCTPPSPVPAHDTPWSASVLHPTSLANYADSIENEIPLHLLLRLREVLGIAADTTPVGADGDATAAASSSSPCAPSIPGCCRCCTASPFAEQLLIDGLDEWLRRCPVTEVRRMILACGVQPAVCASAFAAQSQAQAPRTHPGGLPDALVDFVVDVVFPLPSSAGESASASVVEGLQDWLLLSYEKNREAVQIDEDGADSESAEEDRSSSSSSSDGPAAKRGRLEGVSPSPDGTAGNLGAWAPADGEEVLTAENIERYMRECPQRIPREVLRQARKRISDATITEFELEHHYTAAELKKLVKDDVGGRSASEATELLQCAVTAEQVEQAARLTRKAQFIAWVLSLHRTTADASRT</sequence>
<proteinExistence type="predicted"/>
<protein>
    <submittedName>
        <fullName evidence="2">Uncharacterized protein</fullName>
    </submittedName>
</protein>
<dbReference type="EMBL" id="JAECZO010000004">
    <property type="protein sequence ID" value="KAK7200291.1"/>
    <property type="molecule type" value="Genomic_DNA"/>
</dbReference>
<evidence type="ECO:0000313" key="2">
    <source>
        <dbReference type="EMBL" id="KAK7200291.1"/>
    </source>
</evidence>
<feature type="region of interest" description="Disordered" evidence="1">
    <location>
        <begin position="321"/>
        <end position="372"/>
    </location>
</feature>
<feature type="compositionally biased region" description="Acidic residues" evidence="1">
    <location>
        <begin position="322"/>
        <end position="334"/>
    </location>
</feature>
<evidence type="ECO:0000256" key="1">
    <source>
        <dbReference type="SAM" id="MobiDB-lite"/>
    </source>
</evidence>
<dbReference type="AlphaFoldDB" id="A0AAW0F4E3"/>
<feature type="region of interest" description="Disordered" evidence="1">
    <location>
        <begin position="112"/>
        <end position="146"/>
    </location>
</feature>
<organism evidence="2 3">
    <name type="scientific">Novymonas esmeraldas</name>
    <dbReference type="NCBI Taxonomy" id="1808958"/>
    <lineage>
        <taxon>Eukaryota</taxon>
        <taxon>Discoba</taxon>
        <taxon>Euglenozoa</taxon>
        <taxon>Kinetoplastea</taxon>
        <taxon>Metakinetoplastina</taxon>
        <taxon>Trypanosomatida</taxon>
        <taxon>Trypanosomatidae</taxon>
        <taxon>Novymonas</taxon>
    </lineage>
</organism>
<keyword evidence="3" id="KW-1185">Reference proteome</keyword>
<comment type="caution">
    <text evidence="2">The sequence shown here is derived from an EMBL/GenBank/DDBJ whole genome shotgun (WGS) entry which is preliminary data.</text>
</comment>
<name>A0AAW0F4E3_9TRYP</name>
<dbReference type="Proteomes" id="UP001430356">
    <property type="component" value="Unassembled WGS sequence"/>
</dbReference>
<accession>A0AAW0F4E3</accession>
<evidence type="ECO:0000313" key="3">
    <source>
        <dbReference type="Proteomes" id="UP001430356"/>
    </source>
</evidence>
<gene>
    <name evidence="2" type="ORF">NESM_000081900</name>
</gene>